<evidence type="ECO:0000313" key="12">
    <source>
        <dbReference type="EMBL" id="ORX34033.1"/>
    </source>
</evidence>
<comment type="caution">
    <text evidence="7">Lacks conserved residue(s) required for the propagation of feature annotation.</text>
</comment>
<feature type="coiled-coil region" evidence="7">
    <location>
        <begin position="487"/>
        <end position="525"/>
    </location>
</feature>
<feature type="binding site" evidence="7">
    <location>
        <begin position="322"/>
        <end position="329"/>
    </location>
    <ligand>
        <name>ATP</name>
        <dbReference type="ChEBI" id="CHEBI:30616"/>
    </ligand>
</feature>
<proteinExistence type="inferred from homology"/>
<evidence type="ECO:0000256" key="7">
    <source>
        <dbReference type="HAMAP-Rule" id="MF_03181"/>
    </source>
</evidence>
<reference evidence="12 13" key="1">
    <citation type="submission" date="2017-03" db="EMBL/GenBank/DDBJ databases">
        <title>Widespread Adenine N6-methylation of Active Genes in Fungi.</title>
        <authorList>
            <consortium name="DOE Joint Genome Institute"/>
            <person name="Mondo S.J."/>
            <person name="Dannebaum R.O."/>
            <person name="Kuo R.C."/>
            <person name="Louie K.B."/>
            <person name="Bewick A.J."/>
            <person name="Labutti K."/>
            <person name="Haridas S."/>
            <person name="Kuo A."/>
            <person name="Salamov A."/>
            <person name="Ahrendt S.R."/>
            <person name="Lau R."/>
            <person name="Bowen B.P."/>
            <person name="Lipzen A."/>
            <person name="Sullivan W."/>
            <person name="Andreopoulos W.B."/>
            <person name="Clum A."/>
            <person name="Lindquist E."/>
            <person name="Daum C."/>
            <person name="Northen T.R."/>
            <person name="Ramamoorthy G."/>
            <person name="Schmitz R.J."/>
            <person name="Gryganskyi A."/>
            <person name="Culley D."/>
            <person name="Magnuson J."/>
            <person name="James T.Y."/>
            <person name="O'Malley M.A."/>
            <person name="Stajich J.E."/>
            <person name="Spatafora J.W."/>
            <person name="Visel A."/>
            <person name="Grigoriev I.V."/>
        </authorList>
    </citation>
    <scope>NUCLEOTIDE SEQUENCE [LARGE SCALE GENOMIC DNA]</scope>
    <source>
        <strain evidence="12 13">NRRL Y-17943</strain>
    </source>
</reference>
<dbReference type="HAMAP" id="MF_03181">
    <property type="entry name" value="PAN3"/>
    <property type="match status" value="1"/>
</dbReference>
<dbReference type="SUPFAM" id="SSF56112">
    <property type="entry name" value="Protein kinase-like (PK-like)"/>
    <property type="match status" value="1"/>
</dbReference>
<feature type="binding site" evidence="7">
    <location>
        <position position="273"/>
    </location>
    <ligand>
        <name>ATP</name>
        <dbReference type="ChEBI" id="CHEBI:30616"/>
    </ligand>
</feature>
<keyword evidence="3 7" id="KW-0507">mRNA processing</keyword>
<dbReference type="InterPro" id="IPR000719">
    <property type="entry name" value="Prot_kinase_dom"/>
</dbReference>
<evidence type="ECO:0000256" key="6">
    <source>
        <dbReference type="ARBA" id="ARBA00023054"/>
    </source>
</evidence>
<keyword evidence="6 7" id="KW-0175">Coiled coil</keyword>
<dbReference type="InterPro" id="IPR011009">
    <property type="entry name" value="Kinase-like_dom_sf"/>
</dbReference>
<comment type="subcellular location">
    <subcellularLocation>
        <location evidence="1 7">Cytoplasm</location>
    </subcellularLocation>
</comment>
<dbReference type="GO" id="GO:0006397">
    <property type="term" value="P:mRNA processing"/>
    <property type="evidence" value="ECO:0007669"/>
    <property type="project" value="UniProtKB-KW"/>
</dbReference>
<dbReference type="InterPro" id="IPR041332">
    <property type="entry name" value="Pan3_CK"/>
</dbReference>
<keyword evidence="5 7" id="KW-0067">ATP-binding</keyword>
<evidence type="ECO:0000256" key="8">
    <source>
        <dbReference type="PROSITE-ProRule" id="PRU00723"/>
    </source>
</evidence>
<evidence type="ECO:0000256" key="2">
    <source>
        <dbReference type="ARBA" id="ARBA00022490"/>
    </source>
</evidence>
<dbReference type="GO" id="GO:0000932">
    <property type="term" value="C:P-body"/>
    <property type="evidence" value="ECO:0007669"/>
    <property type="project" value="TreeGrafter"/>
</dbReference>
<sequence>MAQRSAAIRITKPPDSPGSKGKQASTPPKEKELRNDKSQRLCRNITLYDQCRTPNCPFYHPPKSDQLEASSTTTVVESSPTKVNELKASHLQAPVFVPKASAPVFNVSPTLSTPALQAPRSPGPQLSHVAPEWNQESYAGASQMQHEYEDPAYDYDTLAAGAMYMPQQPLRPPIDYHLYTAPMPYVSNPPLGQNPLHSFFIPDDLRRMFLARLEALKWKPNVPPHPPPPAELGVYHDLVPLESVRPTSSRVYGHPAPVYRAMSTVDGNVYLLRRIEGFRVTSEAAFAALDTWRRLRHPNIVTLREAFTTKAFGDNSLVLVYDFHPNATTLWDEHLNQNAESAPKLPHTARRQGMPINERLLWSYVTQIANALKAIHSSGLAARALDPNKLLLTGKNRVRLNGGGILDVLSFDPSTPPAAYQAEDMISFGKLILSMGCEFYQPGHHPAQAIDHLERVYSPDVKNLVIFLLGKPGPYKTFDEVLHMIGPRILNELDALQFYNDSLEDEAMREMENGRIVRVLSKMGFVNERAEFEYDPRWADTGDRYIIKLFRDYVFHSVSPTGAPVLDLSHVITCLNKLDAGLDERLMLVSRDERSCLVVTYREIKSCIEAAYTDLRNAGDKLPTGAMGAMGISQRAMGSS</sequence>
<comment type="subunit">
    <text evidence="7">Homodimer. Forms a heterotrimer with a catalytic subunit PAN2 to form the poly(A)-nuclease (PAN) deadenylation complex. Interacts (via PAM-2 motif) with poly(A)-binding protein PAB1 (via PABC domain), conferring substrate specificity of the enzyme complex.</text>
</comment>
<evidence type="ECO:0000256" key="4">
    <source>
        <dbReference type="ARBA" id="ARBA00022741"/>
    </source>
</evidence>
<protein>
    <recommendedName>
        <fullName evidence="7">PAN2-PAN3 deadenylation complex subunit PAN3</fullName>
    </recommendedName>
    <alternativeName>
        <fullName evidence="7">PAB1P-dependent poly(A)-specific ribonuclease</fullName>
    </alternativeName>
    <alternativeName>
        <fullName evidence="7">Poly(A)-nuclease deadenylation complex subunit 3</fullName>
        <shortName evidence="7">PAN deadenylation complex subunit 3</shortName>
    </alternativeName>
</protein>
<dbReference type="OrthoDB" id="204958at2759"/>
<dbReference type="FunCoup" id="A0A1Y1U7P8">
    <property type="interactions" value="81"/>
</dbReference>
<dbReference type="InterPro" id="IPR000571">
    <property type="entry name" value="Znf_CCCH"/>
</dbReference>
<keyword evidence="2 7" id="KW-0963">Cytoplasm</keyword>
<feature type="domain" description="C3H1-type" evidence="11">
    <location>
        <begin position="36"/>
        <end position="63"/>
    </location>
</feature>
<feature type="domain" description="Protein kinase" evidence="10">
    <location>
        <begin position="244"/>
        <end position="526"/>
    </location>
</feature>
<dbReference type="Proteomes" id="UP000193218">
    <property type="component" value="Unassembled WGS sequence"/>
</dbReference>
<evidence type="ECO:0000313" key="13">
    <source>
        <dbReference type="Proteomes" id="UP000193218"/>
    </source>
</evidence>
<dbReference type="InterPro" id="IPR030844">
    <property type="entry name" value="PAN3"/>
</dbReference>
<keyword evidence="8" id="KW-0862">Zinc</keyword>
<feature type="region of interest" description="Knob domain" evidence="7">
    <location>
        <begin position="526"/>
        <end position="640"/>
    </location>
</feature>
<evidence type="ECO:0000256" key="3">
    <source>
        <dbReference type="ARBA" id="ARBA00022664"/>
    </source>
</evidence>
<evidence type="ECO:0000259" key="10">
    <source>
        <dbReference type="PROSITE" id="PS50011"/>
    </source>
</evidence>
<comment type="domain">
    <text evidence="7">The N-terminal zinc finger binds to poly(A) RNA.</text>
</comment>
<dbReference type="PANTHER" id="PTHR12272:SF11">
    <property type="entry name" value="PAN2-PAN3 DEADENYLATION COMPLEX SUBUNIT PAN3"/>
    <property type="match status" value="1"/>
</dbReference>
<feature type="compositionally biased region" description="Basic and acidic residues" evidence="9">
    <location>
        <begin position="28"/>
        <end position="39"/>
    </location>
</feature>
<dbReference type="EMBL" id="NBSH01000016">
    <property type="protein sequence ID" value="ORX34033.1"/>
    <property type="molecule type" value="Genomic_DNA"/>
</dbReference>
<gene>
    <name evidence="7" type="primary">PAN3</name>
    <name evidence="12" type="ORF">BD324DRAFT_638105</name>
</gene>
<dbReference type="Gene3D" id="1.20.5.5160">
    <property type="match status" value="1"/>
</dbReference>
<dbReference type="Gene3D" id="1.10.510.10">
    <property type="entry name" value="Transferase(Phosphotransferase) domain 1"/>
    <property type="match status" value="1"/>
</dbReference>
<feature type="binding site" evidence="7">
    <location>
        <begin position="388"/>
        <end position="389"/>
    </location>
    <ligand>
        <name>ATP</name>
        <dbReference type="ChEBI" id="CHEBI:30616"/>
    </ligand>
</feature>
<dbReference type="PROSITE" id="PS50011">
    <property type="entry name" value="PROTEIN_KINASE_DOM"/>
    <property type="match status" value="1"/>
</dbReference>
<keyword evidence="13" id="KW-1185">Reference proteome</keyword>
<dbReference type="InParanoid" id="A0A1Y1U7P8"/>
<dbReference type="GO" id="GO:0005524">
    <property type="term" value="F:ATP binding"/>
    <property type="evidence" value="ECO:0007669"/>
    <property type="project" value="UniProtKB-UniRule"/>
</dbReference>
<dbReference type="GO" id="GO:0000289">
    <property type="term" value="P:nuclear-transcribed mRNA poly(A) tail shortening"/>
    <property type="evidence" value="ECO:0007669"/>
    <property type="project" value="UniProtKB-UniRule"/>
</dbReference>
<organism evidence="12 13">
    <name type="scientific">Kockovaella imperatae</name>
    <dbReference type="NCBI Taxonomy" id="4999"/>
    <lineage>
        <taxon>Eukaryota</taxon>
        <taxon>Fungi</taxon>
        <taxon>Dikarya</taxon>
        <taxon>Basidiomycota</taxon>
        <taxon>Agaricomycotina</taxon>
        <taxon>Tremellomycetes</taxon>
        <taxon>Tremellales</taxon>
        <taxon>Cuniculitremaceae</taxon>
        <taxon>Kockovaella</taxon>
    </lineage>
</organism>
<dbReference type="Pfam" id="PF18101">
    <property type="entry name" value="Pan3_CK"/>
    <property type="match status" value="1"/>
</dbReference>
<dbReference type="GO" id="GO:0008270">
    <property type="term" value="F:zinc ion binding"/>
    <property type="evidence" value="ECO:0007669"/>
    <property type="project" value="UniProtKB-KW"/>
</dbReference>
<dbReference type="PROSITE" id="PS50103">
    <property type="entry name" value="ZF_C3H1"/>
    <property type="match status" value="1"/>
</dbReference>
<comment type="domain">
    <text evidence="7">The pseudokinase domain, the coiled-coil (CC), and C-terminal knob domain (CK) form a structural unit (PKC) that forms an extensive high-affinity interaction surface for PAN2.</text>
</comment>
<dbReference type="FunFam" id="1.10.287.3700:FF:000001">
    <property type="entry name" value="PAN2-PAN3 deadenylation complex subunit PAN3"/>
    <property type="match status" value="1"/>
</dbReference>
<accession>A0A1Y1U7P8</accession>
<feature type="region of interest" description="Disordered" evidence="9">
    <location>
        <begin position="1"/>
        <end position="39"/>
    </location>
</feature>
<comment type="similarity">
    <text evidence="7">Belongs to the protein kinase superfamily. PAN3 family.</text>
</comment>
<comment type="function">
    <text evidence="7">Regulatory subunit of the poly(A)-nuclease (PAN) deadenylation complex, one of two cytoplasmic mRNA deadenylases involved in mRNA turnover. PAN specifically shortens poly(A) tails of RNA and the activity is stimulated by poly(A)-binding protein PAB1. PAN deadenylation is followed by rapid degradation of the shortened mRNA tails by the CCR4-NOT complex. Deadenylated mRNAs are then degraded by two alternative mechanisms, namely exosome-mediated 3'-5' exonucleolytic degradation, or deadenlyation-dependent mRNA decaping and subsequent 5'-3' exonucleolytic degradation by XRN1. May also be involved in post-transcriptional maturation of mRNA poly(A) tails. PAN3 acts as a positive regulator for PAN activity, recruiting the catalytic subunit PAN2 to mRNA via its interaction with RNA and with PAB1.</text>
</comment>
<dbReference type="PANTHER" id="PTHR12272">
    <property type="entry name" value="DEADENYLATION COMPLEX SUBUNIT PAN3"/>
    <property type="match status" value="1"/>
</dbReference>
<dbReference type="STRING" id="4999.A0A1Y1U7P8"/>
<keyword evidence="8" id="KW-0479">Metal-binding</keyword>
<evidence type="ECO:0000256" key="5">
    <source>
        <dbReference type="ARBA" id="ARBA00022840"/>
    </source>
</evidence>
<keyword evidence="12" id="KW-0808">Transferase</keyword>
<name>A0A1Y1U7P8_9TREE</name>
<evidence type="ECO:0000259" key="11">
    <source>
        <dbReference type="PROSITE" id="PS50103"/>
    </source>
</evidence>
<dbReference type="Gene3D" id="1.10.287.3700">
    <property type="match status" value="1"/>
</dbReference>
<keyword evidence="4 7" id="KW-0547">Nucleotide-binding</keyword>
<dbReference type="GO" id="GO:0004672">
    <property type="term" value="F:protein kinase activity"/>
    <property type="evidence" value="ECO:0007669"/>
    <property type="project" value="InterPro"/>
</dbReference>
<comment type="domain">
    <text evidence="7">Contains a pseudokinase domain. The protein kinase domain is predicted to be catalytically inactive because some of the residues important for catalytic activity are substituted and it lacks the equivalent of the binding site for a peptide substrate. However, it has retained an ATP-binding site and ATP-binding is required for mRNA degradation, stimulating the activity of the PAN2 nuclease in vitro. The nucleotide-binding site is juxtaposed to the RNase active site of PAN2 in the complex and may actually bind nucleosides of a poly(A) RNA rather than ATP, feeding the poly(A)-tail to the active site of the deadenylase and thus increasing the efficiency with which this distributive enzyme degrades oligo(A) RNAs.</text>
</comment>
<feature type="zinc finger region" description="C3H1-type" evidence="8">
    <location>
        <begin position="36"/>
        <end position="63"/>
    </location>
</feature>
<evidence type="ECO:0000256" key="9">
    <source>
        <dbReference type="SAM" id="MobiDB-lite"/>
    </source>
</evidence>
<keyword evidence="12" id="KW-0418">Kinase</keyword>
<dbReference type="GO" id="GO:0031251">
    <property type="term" value="C:PAN complex"/>
    <property type="evidence" value="ECO:0007669"/>
    <property type="project" value="UniProtKB-UniRule"/>
</dbReference>
<dbReference type="GO" id="GO:0008143">
    <property type="term" value="F:poly(A) binding"/>
    <property type="evidence" value="ECO:0007669"/>
    <property type="project" value="TreeGrafter"/>
</dbReference>
<evidence type="ECO:0000256" key="1">
    <source>
        <dbReference type="ARBA" id="ARBA00004496"/>
    </source>
</evidence>
<dbReference type="AlphaFoldDB" id="A0A1Y1U7P8"/>
<keyword evidence="8" id="KW-0863">Zinc-finger</keyword>
<comment type="caution">
    <text evidence="12">The sequence shown here is derived from an EMBL/GenBank/DDBJ whole genome shotgun (WGS) entry which is preliminary data.</text>
</comment>